<evidence type="ECO:0000313" key="1">
    <source>
        <dbReference type="EMBL" id="PZX59150.1"/>
    </source>
</evidence>
<dbReference type="EMBL" id="QKZU01000004">
    <property type="protein sequence ID" value="PZX59150.1"/>
    <property type="molecule type" value="Genomic_DNA"/>
</dbReference>
<dbReference type="AlphaFoldDB" id="A0A2W7RKY5"/>
<sequence>MILQISDGSAKMIFCRYTRFSTNNETKVFPALVNTNIEAASVTCLLSSVQVSKENIVSDLIADNHDLLIPDLISETRSPLKFGGSLSYLES</sequence>
<evidence type="ECO:0000313" key="2">
    <source>
        <dbReference type="Proteomes" id="UP000249115"/>
    </source>
</evidence>
<gene>
    <name evidence="1" type="ORF">LV84_01176</name>
</gene>
<organism evidence="1 2">
    <name type="scientific">Algoriphagus ratkowskyi</name>
    <dbReference type="NCBI Taxonomy" id="57028"/>
    <lineage>
        <taxon>Bacteria</taxon>
        <taxon>Pseudomonadati</taxon>
        <taxon>Bacteroidota</taxon>
        <taxon>Cytophagia</taxon>
        <taxon>Cytophagales</taxon>
        <taxon>Cyclobacteriaceae</taxon>
        <taxon>Algoriphagus</taxon>
    </lineage>
</organism>
<accession>A0A2W7RKY5</accession>
<dbReference type="Proteomes" id="UP000249115">
    <property type="component" value="Unassembled WGS sequence"/>
</dbReference>
<reference evidence="1 2" key="1">
    <citation type="submission" date="2018-06" db="EMBL/GenBank/DDBJ databases">
        <title>Genomic Encyclopedia of Archaeal and Bacterial Type Strains, Phase II (KMG-II): from individual species to whole genera.</title>
        <authorList>
            <person name="Goeker M."/>
        </authorList>
    </citation>
    <scope>NUCLEOTIDE SEQUENCE [LARGE SCALE GENOMIC DNA]</scope>
    <source>
        <strain evidence="1 2">DSM 22686</strain>
    </source>
</reference>
<protein>
    <submittedName>
        <fullName evidence="1">Uncharacterized protein</fullName>
    </submittedName>
</protein>
<comment type="caution">
    <text evidence="1">The sequence shown here is derived from an EMBL/GenBank/DDBJ whole genome shotgun (WGS) entry which is preliminary data.</text>
</comment>
<name>A0A2W7RKY5_9BACT</name>
<proteinExistence type="predicted"/>